<reference evidence="2 3" key="1">
    <citation type="submission" date="2019-06" db="EMBL/GenBank/DDBJ databases">
        <authorList>
            <person name="Li J."/>
        </authorList>
    </citation>
    <scope>NUCLEOTIDE SEQUENCE [LARGE SCALE GENOMIC DNA]</scope>
    <source>
        <strain evidence="2 3">LMG 28165</strain>
    </source>
</reference>
<dbReference type="SUPFAM" id="SSF52540">
    <property type="entry name" value="P-loop containing nucleoside triphosphate hydrolases"/>
    <property type="match status" value="1"/>
</dbReference>
<organism evidence="2 3">
    <name type="scientific">Corynebacterium tapiri</name>
    <dbReference type="NCBI Taxonomy" id="1448266"/>
    <lineage>
        <taxon>Bacteria</taxon>
        <taxon>Bacillati</taxon>
        <taxon>Actinomycetota</taxon>
        <taxon>Actinomycetes</taxon>
        <taxon>Mycobacteriales</taxon>
        <taxon>Corynebacteriaceae</taxon>
        <taxon>Corynebacterium</taxon>
    </lineage>
</organism>
<name>A0A5C4U4F7_9CORY</name>
<dbReference type="Gene3D" id="3.40.50.300">
    <property type="entry name" value="P-loop containing nucleotide triphosphate hydrolases"/>
    <property type="match status" value="1"/>
</dbReference>
<dbReference type="OrthoDB" id="9809531at2"/>
<dbReference type="AlphaFoldDB" id="A0A5C4U4F7"/>
<dbReference type="EMBL" id="VDHJ01000008">
    <property type="protein sequence ID" value="TNL97415.1"/>
    <property type="molecule type" value="Genomic_DNA"/>
</dbReference>
<sequence>MAEVLADMPRVRDAVFAAVAAARGEDGADAHAMTHSWVLTGPPGAGRSVAARAFAQALVCSDSAEIGCGRCQNCIDAATGAHTDIVQIIPQGSEILAAQARDHIIPAAHSLPTVAQWRVVIIEDADRLNAHAANSLLKTIEEPPASTAILMCAPSLAPDDFMPTLRSRCRHLYIPSPSTQHIVQLLVDEDKATPQDAHLAAVTSLHHIGRARRLVNMPSMQARRAQAINLAELVFHGDQAFQAVNSLLKAVDKEIAETYEEQDEKELRKLEESLGYGAKGKGVHKSTRGSAGDIKELQANQKRRRTRARTDILDLALVDFAAIYRDAMMLAAEAEEELVHPDFEPLARELADKGGMPALVEAQDAIRQCRERLRANVTPQLAFDGMLGRIRLAFKVR</sequence>
<keyword evidence="2" id="KW-0808">Transferase</keyword>
<evidence type="ECO:0000313" key="3">
    <source>
        <dbReference type="Proteomes" id="UP000312032"/>
    </source>
</evidence>
<dbReference type="NCBIfam" id="NF005926">
    <property type="entry name" value="PRK07940.1"/>
    <property type="match status" value="1"/>
</dbReference>
<keyword evidence="3" id="KW-1185">Reference proteome</keyword>
<comment type="caution">
    <text evidence="2">The sequence shown here is derived from an EMBL/GenBank/DDBJ whole genome shotgun (WGS) entry which is preliminary data.</text>
</comment>
<feature type="region of interest" description="Disordered" evidence="1">
    <location>
        <begin position="278"/>
        <end position="302"/>
    </location>
</feature>
<dbReference type="InterPro" id="IPR027417">
    <property type="entry name" value="P-loop_NTPase"/>
</dbReference>
<proteinExistence type="predicted"/>
<protein>
    <submittedName>
        <fullName evidence="2">DNA polymerase III subunit delta</fullName>
        <ecNumber evidence="2">2.7.7.7</ecNumber>
    </submittedName>
</protein>
<evidence type="ECO:0000313" key="2">
    <source>
        <dbReference type="EMBL" id="TNL97415.1"/>
    </source>
</evidence>
<gene>
    <name evidence="2" type="ORF">FHE74_06625</name>
</gene>
<dbReference type="Proteomes" id="UP000312032">
    <property type="component" value="Unassembled WGS sequence"/>
</dbReference>
<evidence type="ECO:0000256" key="1">
    <source>
        <dbReference type="SAM" id="MobiDB-lite"/>
    </source>
</evidence>
<dbReference type="InterPro" id="IPR050238">
    <property type="entry name" value="DNA_Rep/Repair_Clamp_Loader"/>
</dbReference>
<dbReference type="PANTHER" id="PTHR11669:SF8">
    <property type="entry name" value="DNA POLYMERASE III SUBUNIT DELTA"/>
    <property type="match status" value="1"/>
</dbReference>
<accession>A0A5C4U4F7</accession>
<dbReference type="GO" id="GO:0006261">
    <property type="term" value="P:DNA-templated DNA replication"/>
    <property type="evidence" value="ECO:0007669"/>
    <property type="project" value="TreeGrafter"/>
</dbReference>
<dbReference type="PANTHER" id="PTHR11669">
    <property type="entry name" value="REPLICATION FACTOR C / DNA POLYMERASE III GAMMA-TAU SUBUNIT"/>
    <property type="match status" value="1"/>
</dbReference>
<dbReference type="Pfam" id="PF13177">
    <property type="entry name" value="DNA_pol3_delta2"/>
    <property type="match status" value="1"/>
</dbReference>
<dbReference type="GO" id="GO:0003887">
    <property type="term" value="F:DNA-directed DNA polymerase activity"/>
    <property type="evidence" value="ECO:0007669"/>
    <property type="project" value="UniProtKB-EC"/>
</dbReference>
<keyword evidence="2" id="KW-0548">Nucleotidyltransferase</keyword>
<dbReference type="EC" id="2.7.7.7" evidence="2"/>